<evidence type="ECO:0000313" key="13">
    <source>
        <dbReference type="Proteomes" id="UP000256690"/>
    </source>
</evidence>
<evidence type="ECO:0000256" key="6">
    <source>
        <dbReference type="ARBA" id="ARBA00022691"/>
    </source>
</evidence>
<dbReference type="InterPro" id="IPR029028">
    <property type="entry name" value="Alpha/beta_knot_MTases"/>
</dbReference>
<dbReference type="EMBL" id="PVWQ01000005">
    <property type="protein sequence ID" value="RDW81113.1"/>
    <property type="molecule type" value="Genomic_DNA"/>
</dbReference>
<accession>A0A3D8S481</accession>
<feature type="domain" description="RNA 2-O ribose methyltransferase substrate binding" evidence="11">
    <location>
        <begin position="235"/>
        <end position="318"/>
    </location>
</feature>
<dbReference type="InterPro" id="IPR029064">
    <property type="entry name" value="Ribosomal_eL30-like_sf"/>
</dbReference>
<keyword evidence="13" id="KW-1185">Reference proteome</keyword>
<feature type="compositionally biased region" description="Polar residues" evidence="10">
    <location>
        <begin position="125"/>
        <end position="143"/>
    </location>
</feature>
<comment type="caution">
    <text evidence="12">The sequence shown here is derived from an EMBL/GenBank/DDBJ whole genome shotgun (WGS) entry which is preliminary data.</text>
</comment>
<keyword evidence="4" id="KW-0489">Methyltransferase</keyword>
<dbReference type="Gene3D" id="3.30.1330.30">
    <property type="match status" value="1"/>
</dbReference>
<dbReference type="SUPFAM" id="SSF75217">
    <property type="entry name" value="alpha/beta knot"/>
    <property type="match status" value="1"/>
</dbReference>
<dbReference type="GO" id="GO:0003723">
    <property type="term" value="F:RNA binding"/>
    <property type="evidence" value="ECO:0007669"/>
    <property type="project" value="InterPro"/>
</dbReference>
<dbReference type="Gene3D" id="3.40.1280.10">
    <property type="match status" value="1"/>
</dbReference>
<evidence type="ECO:0000256" key="10">
    <source>
        <dbReference type="SAM" id="MobiDB-lite"/>
    </source>
</evidence>
<organism evidence="12 13">
    <name type="scientific">Aspergillus mulundensis</name>
    <dbReference type="NCBI Taxonomy" id="1810919"/>
    <lineage>
        <taxon>Eukaryota</taxon>
        <taxon>Fungi</taxon>
        <taxon>Dikarya</taxon>
        <taxon>Ascomycota</taxon>
        <taxon>Pezizomycotina</taxon>
        <taxon>Eurotiomycetes</taxon>
        <taxon>Eurotiomycetidae</taxon>
        <taxon>Eurotiales</taxon>
        <taxon>Aspergillaceae</taxon>
        <taxon>Aspergillus</taxon>
        <taxon>Aspergillus subgen. Nidulantes</taxon>
    </lineage>
</organism>
<dbReference type="InterPro" id="IPR001537">
    <property type="entry name" value="SpoU_MeTrfase"/>
</dbReference>
<dbReference type="PANTHER" id="PTHR46103">
    <property type="entry name" value="RRNA METHYLTRANSFERASE 1, MITOCHONDRIAL"/>
    <property type="match status" value="1"/>
</dbReference>
<dbReference type="STRING" id="1810919.A0A3D8S481"/>
<keyword evidence="8" id="KW-0496">Mitochondrion</keyword>
<feature type="compositionally biased region" description="Polar residues" evidence="10">
    <location>
        <begin position="78"/>
        <end position="87"/>
    </location>
</feature>
<evidence type="ECO:0000256" key="3">
    <source>
        <dbReference type="ARBA" id="ARBA00022552"/>
    </source>
</evidence>
<sequence>MSLKCPLRTLNSSLRISPTSVALRNSVRYASLTGAINHGIRKSQDVGQSSNPSNNSRIRSREQSATSSNKSRGRSREQFATSFNSSRGRSREQSATSSNSSRGRSREQSPNSFNSSRGRSREQSAKSFNNSHGRPGTKEQQFMSRHPPRVEFDETEFIRTGSFMALPREHQRYRSAPQVKSNNSSPDYVLTPEDERKRRLRRVEHHKSTETRPERVKEHVRPPQEIPYTTPASEFLYGTTAVEAALRCKKRKVYKLYLYQGSNEEELRPDKIVLRKLALSMNIRVKLVFAEWDRILDKMSAGRPHNGVILEVSPLPRIPIKALRPVQLQDDEFRVELAPQTAEEAEVNGTGDCIPINPLYTQQHRRYPVVVLCNGIVDQGNLGAIIRSAYYLGVDAIVFAGRNSAPLSSITVKASAGAAENMTLLNVENEVDFIKQSQANGWRFYAADALETGATYLEPGSIQPPSPTAATGEEHPAGLIGSSPSVIMMGNEGAGLSRHVKAHADAVVTIPGARFVSGLGTTADPARVDSLNVGVAATLLMQIFLRIPLGVSTAPKRTKDPAVSNQHSR</sequence>
<comment type="subcellular location">
    <subcellularLocation>
        <location evidence="1">Mitochondrion</location>
    </subcellularLocation>
</comment>
<dbReference type="OrthoDB" id="270651at2759"/>
<evidence type="ECO:0000256" key="5">
    <source>
        <dbReference type="ARBA" id="ARBA00022679"/>
    </source>
</evidence>
<evidence type="ECO:0000256" key="2">
    <source>
        <dbReference type="ARBA" id="ARBA00007228"/>
    </source>
</evidence>
<evidence type="ECO:0000256" key="1">
    <source>
        <dbReference type="ARBA" id="ARBA00004173"/>
    </source>
</evidence>
<keyword evidence="3" id="KW-0698">rRNA processing</keyword>
<evidence type="ECO:0000256" key="9">
    <source>
        <dbReference type="ARBA" id="ARBA00034881"/>
    </source>
</evidence>
<dbReference type="FunFam" id="3.30.1330.30:FF:000035">
    <property type="entry name" value="TrmH family RNA methyltransferase"/>
    <property type="match status" value="1"/>
</dbReference>
<dbReference type="Pfam" id="PF00588">
    <property type="entry name" value="SpoU_methylase"/>
    <property type="match status" value="1"/>
</dbReference>
<dbReference type="GO" id="GO:0005739">
    <property type="term" value="C:mitochondrion"/>
    <property type="evidence" value="ECO:0007669"/>
    <property type="project" value="UniProtKB-SubCell"/>
</dbReference>
<protein>
    <recommendedName>
        <fullName evidence="9">rRNA methyltransferase 1, mitochondrial</fullName>
    </recommendedName>
</protein>
<evidence type="ECO:0000313" key="12">
    <source>
        <dbReference type="EMBL" id="RDW81113.1"/>
    </source>
</evidence>
<evidence type="ECO:0000256" key="4">
    <source>
        <dbReference type="ARBA" id="ARBA00022603"/>
    </source>
</evidence>
<dbReference type="GO" id="GO:0016435">
    <property type="term" value="F:rRNA (guanine) methyltransferase activity"/>
    <property type="evidence" value="ECO:0007669"/>
    <property type="project" value="TreeGrafter"/>
</dbReference>
<feature type="region of interest" description="Disordered" evidence="10">
    <location>
        <begin position="40"/>
        <end position="151"/>
    </location>
</feature>
<dbReference type="InterPro" id="IPR047261">
    <property type="entry name" value="MRM1_MeTrfase_dom"/>
</dbReference>
<dbReference type="SUPFAM" id="SSF55315">
    <property type="entry name" value="L30e-like"/>
    <property type="match status" value="1"/>
</dbReference>
<feature type="region of interest" description="Disordered" evidence="10">
    <location>
        <begin position="172"/>
        <end position="227"/>
    </location>
</feature>
<dbReference type="PANTHER" id="PTHR46103:SF1">
    <property type="entry name" value="RRNA METHYLTRANSFERASE 1, MITOCHONDRIAL"/>
    <property type="match status" value="1"/>
</dbReference>
<reference evidence="12 13" key="1">
    <citation type="journal article" date="2018" name="IMA Fungus">
        <title>IMA Genome-F 9: Draft genome sequence of Annulohypoxylon stygium, Aspergillus mulundensis, Berkeleyomyces basicola (syn. Thielaviopsis basicola), Ceratocystis smalleyi, two Cercospora beticola strains, Coleophoma cylindrospora, Fusarium fracticaudum, Phialophora cf. hyalina, and Morchella septimelata.</title>
        <authorList>
            <person name="Wingfield B.D."/>
            <person name="Bills G.F."/>
            <person name="Dong Y."/>
            <person name="Huang W."/>
            <person name="Nel W.J."/>
            <person name="Swalarsk-Parry B.S."/>
            <person name="Vaghefi N."/>
            <person name="Wilken P.M."/>
            <person name="An Z."/>
            <person name="de Beer Z.W."/>
            <person name="De Vos L."/>
            <person name="Chen L."/>
            <person name="Duong T.A."/>
            <person name="Gao Y."/>
            <person name="Hammerbacher A."/>
            <person name="Kikkert J.R."/>
            <person name="Li Y."/>
            <person name="Li H."/>
            <person name="Li K."/>
            <person name="Li Q."/>
            <person name="Liu X."/>
            <person name="Ma X."/>
            <person name="Naidoo K."/>
            <person name="Pethybridge S.J."/>
            <person name="Sun J."/>
            <person name="Steenkamp E.T."/>
            <person name="van der Nest M.A."/>
            <person name="van Wyk S."/>
            <person name="Wingfield M.J."/>
            <person name="Xiong C."/>
            <person name="Yue Q."/>
            <person name="Zhang X."/>
        </authorList>
    </citation>
    <scope>NUCLEOTIDE SEQUENCE [LARGE SCALE GENOMIC DNA]</scope>
    <source>
        <strain evidence="12 13">DSM 5745</strain>
    </source>
</reference>
<keyword evidence="6" id="KW-0949">S-adenosyl-L-methionine</keyword>
<dbReference type="Pfam" id="PF08032">
    <property type="entry name" value="SpoU_sub_bind"/>
    <property type="match status" value="1"/>
</dbReference>
<dbReference type="CDD" id="cd18105">
    <property type="entry name" value="SpoU-like_MRM1"/>
    <property type="match status" value="1"/>
</dbReference>
<proteinExistence type="inferred from homology"/>
<dbReference type="AlphaFoldDB" id="A0A3D8S481"/>
<dbReference type="InterPro" id="IPR047182">
    <property type="entry name" value="MRM1"/>
</dbReference>
<keyword evidence="5" id="KW-0808">Transferase</keyword>
<feature type="compositionally biased region" description="Basic and acidic residues" evidence="10">
    <location>
        <begin position="206"/>
        <end position="222"/>
    </location>
</feature>
<dbReference type="GeneID" id="38115040"/>
<dbReference type="SMART" id="SM00967">
    <property type="entry name" value="SpoU_sub_bind"/>
    <property type="match status" value="1"/>
</dbReference>
<gene>
    <name evidence="12" type="ORF">DSM5745_04670</name>
</gene>
<dbReference type="InterPro" id="IPR013123">
    <property type="entry name" value="SpoU_subst-bd"/>
</dbReference>
<keyword evidence="7" id="KW-0809">Transit peptide</keyword>
<comment type="similarity">
    <text evidence="2">Belongs to the class IV-like SAM-binding methyltransferase superfamily. RNA methyltransferase TrmH family.</text>
</comment>
<name>A0A3D8S481_9EURO</name>
<evidence type="ECO:0000256" key="7">
    <source>
        <dbReference type="ARBA" id="ARBA00022946"/>
    </source>
</evidence>
<dbReference type="RefSeq" id="XP_026604166.1">
    <property type="nucleotide sequence ID" value="XM_026746686.1"/>
</dbReference>
<evidence type="ECO:0000256" key="8">
    <source>
        <dbReference type="ARBA" id="ARBA00023128"/>
    </source>
</evidence>
<dbReference type="InterPro" id="IPR029026">
    <property type="entry name" value="tRNA_m1G_MTases_N"/>
</dbReference>
<evidence type="ECO:0000259" key="11">
    <source>
        <dbReference type="SMART" id="SM00967"/>
    </source>
</evidence>
<dbReference type="Proteomes" id="UP000256690">
    <property type="component" value="Unassembled WGS sequence"/>
</dbReference>